<evidence type="ECO:0000256" key="1">
    <source>
        <dbReference type="ARBA" id="ARBA00022801"/>
    </source>
</evidence>
<proteinExistence type="predicted"/>
<dbReference type="InterPro" id="IPR009097">
    <property type="entry name" value="Cyclic_Pdiesterase"/>
</dbReference>
<reference evidence="3" key="1">
    <citation type="submission" date="2016-03" db="EMBL/GenBank/DDBJ databases">
        <authorList>
            <person name="Heylen K."/>
            <person name="De Vos P."/>
            <person name="Vekeman B."/>
        </authorList>
    </citation>
    <scope>NUCLEOTIDE SEQUENCE [LARGE SCALE GENOMIC DNA]</scope>
    <source>
        <strain evidence="3">R-45383</strain>
    </source>
</reference>
<dbReference type="GO" id="GO:0004113">
    <property type="term" value="F:2',3'-cyclic-nucleotide 3'-phosphodiesterase activity"/>
    <property type="evidence" value="ECO:0007669"/>
    <property type="project" value="InterPro"/>
</dbReference>
<dbReference type="InterPro" id="IPR004175">
    <property type="entry name" value="RNA_CPDase"/>
</dbReference>
<dbReference type="STRING" id="702114.A1355_08835"/>
<evidence type="ECO:0000313" key="2">
    <source>
        <dbReference type="EMBL" id="OAI16816.1"/>
    </source>
</evidence>
<sequence length="129" mass="14932">MVFLGTVNHKQERELRRRANTIKFHGAELTFDRLDFWQKPSILCLTSTDGLTAVSELSEQLTRISKGLDIPIDNRPFTPHITLCRKIKRPLDTEFEPITWRATGFCLAESVSNSGRRQYRVLEEWPSLS</sequence>
<dbReference type="EMBL" id="LUUK01000182">
    <property type="protein sequence ID" value="OAI16816.1"/>
    <property type="molecule type" value="Genomic_DNA"/>
</dbReference>
<name>A0A177NFI0_9GAMM</name>
<keyword evidence="1" id="KW-0378">Hydrolase</keyword>
<comment type="caution">
    <text evidence="2">The sequence shown here is derived from an EMBL/GenBank/DDBJ whole genome shotgun (WGS) entry which is preliminary data.</text>
</comment>
<gene>
    <name evidence="2" type="ORF">A1355_08835</name>
</gene>
<dbReference type="Gene3D" id="3.90.1140.10">
    <property type="entry name" value="Cyclic phosphodiesterase"/>
    <property type="match status" value="1"/>
</dbReference>
<protein>
    <submittedName>
        <fullName evidence="2">Uncharacterized protein</fullName>
    </submittedName>
</protein>
<dbReference type="SUPFAM" id="SSF55144">
    <property type="entry name" value="LigT-like"/>
    <property type="match status" value="1"/>
</dbReference>
<dbReference type="Proteomes" id="UP000077628">
    <property type="component" value="Unassembled WGS sequence"/>
</dbReference>
<dbReference type="GO" id="GO:0008664">
    <property type="term" value="F:RNA 2',3'-cyclic 3'-phosphodiesterase activity"/>
    <property type="evidence" value="ECO:0007669"/>
    <property type="project" value="InterPro"/>
</dbReference>
<dbReference type="AlphaFoldDB" id="A0A177NFI0"/>
<keyword evidence="3" id="KW-1185">Reference proteome</keyword>
<evidence type="ECO:0000313" key="3">
    <source>
        <dbReference type="Proteomes" id="UP000077628"/>
    </source>
</evidence>
<accession>A0A177NFI0</accession>
<dbReference type="PANTHER" id="PTHR35561:SF1">
    <property type="entry name" value="RNA 2',3'-CYCLIC PHOSPHODIESTERASE"/>
    <property type="match status" value="1"/>
</dbReference>
<organism evidence="2 3">
    <name type="scientific">Methylomonas koyamae</name>
    <dbReference type="NCBI Taxonomy" id="702114"/>
    <lineage>
        <taxon>Bacteria</taxon>
        <taxon>Pseudomonadati</taxon>
        <taxon>Pseudomonadota</taxon>
        <taxon>Gammaproteobacteria</taxon>
        <taxon>Methylococcales</taxon>
        <taxon>Methylococcaceae</taxon>
        <taxon>Methylomonas</taxon>
    </lineage>
</organism>
<dbReference type="PANTHER" id="PTHR35561">
    <property type="entry name" value="RNA 2',3'-CYCLIC PHOSPHODIESTERASE"/>
    <property type="match status" value="1"/>
</dbReference>